<dbReference type="Proteomes" id="UP000007517">
    <property type="component" value="Chromosome"/>
</dbReference>
<dbReference type="eggNOG" id="ENOG5033V1R">
    <property type="taxonomic scope" value="Bacteria"/>
</dbReference>
<reference evidence="2" key="2">
    <citation type="submission" date="2012-02" db="EMBL/GenBank/DDBJ databases">
        <title>Complete genome sequence of Blastococcus saxobsidens strain DD2.</title>
        <authorList>
            <person name="Genoscope."/>
        </authorList>
    </citation>
    <scope>NUCLEOTIDE SEQUENCE [LARGE SCALE GENOMIC DNA]</scope>
    <source>
        <strain evidence="2">DD2</strain>
    </source>
</reference>
<keyword evidence="2" id="KW-1185">Reference proteome</keyword>
<evidence type="ECO:0000313" key="1">
    <source>
        <dbReference type="EMBL" id="CCG03604.1"/>
    </source>
</evidence>
<dbReference type="EMBL" id="FO117623">
    <property type="protein sequence ID" value="CCG03604.1"/>
    <property type="molecule type" value="Genomic_DNA"/>
</dbReference>
<sequence>MGDLYFVDLGDDEERARHRTEREAERARVRRAYVERLIVRAGLDEATAERAVAAVFDHFEDDGSRCLCGCHPQLTPQHGDGMDCPCTWGRQQREATRRTWLTDLRDSDWAKEARARHAAEEREIREWLAGQVDVTAQRTTSYAPEQWEGTVDGHSFYFRERHGEWRIELDLQPSGRFAERVAGVDERGRPVTEPVELTEGGVIAEGLEGALGSDPVAHLDVIVRTIREHLWQRSCSHSGALLYCPGCGTRM</sequence>
<evidence type="ECO:0000313" key="2">
    <source>
        <dbReference type="Proteomes" id="UP000007517"/>
    </source>
</evidence>
<proteinExistence type="predicted"/>
<dbReference type="OrthoDB" id="4641992at2"/>
<dbReference type="AlphaFoldDB" id="H6RJV1"/>
<dbReference type="RefSeq" id="WP_014376487.1">
    <property type="nucleotide sequence ID" value="NC_016943.1"/>
</dbReference>
<dbReference type="STRING" id="1146883.BLASA_2731"/>
<dbReference type="KEGG" id="bsd:BLASA_2731"/>
<name>H6RJV1_BLASD</name>
<organism evidence="1 2">
    <name type="scientific">Blastococcus saxobsidens (strain DD2)</name>
    <dbReference type="NCBI Taxonomy" id="1146883"/>
    <lineage>
        <taxon>Bacteria</taxon>
        <taxon>Bacillati</taxon>
        <taxon>Actinomycetota</taxon>
        <taxon>Actinomycetes</taxon>
        <taxon>Geodermatophilales</taxon>
        <taxon>Geodermatophilaceae</taxon>
        <taxon>Blastococcus</taxon>
    </lineage>
</organism>
<gene>
    <name evidence="1" type="ordered locus">BLASA_2731</name>
</gene>
<dbReference type="HOGENOM" id="CLU_1105447_0_0_11"/>
<protein>
    <submittedName>
        <fullName evidence="1">Uncharacterized protein</fullName>
    </submittedName>
</protein>
<accession>H6RJV1</accession>
<reference evidence="1 2" key="1">
    <citation type="journal article" date="2012" name="J. Bacteriol.">
        <title>Genome Sequence of Blastococcus saxobsidens DD2, a Stone-Inhabiting Bacterium.</title>
        <authorList>
            <person name="Chouaia B."/>
            <person name="Crotti E."/>
            <person name="Brusetti L."/>
            <person name="Daffonchio D."/>
            <person name="Essoussi I."/>
            <person name="Nouioui I."/>
            <person name="Sbissi I."/>
            <person name="Ghodhbane-Gtari F."/>
            <person name="Gtari M."/>
            <person name="Vacherie B."/>
            <person name="Barbe V."/>
            <person name="Medigue C."/>
            <person name="Gury J."/>
            <person name="Pujic P."/>
            <person name="Normand P."/>
        </authorList>
    </citation>
    <scope>NUCLEOTIDE SEQUENCE [LARGE SCALE GENOMIC DNA]</scope>
    <source>
        <strain evidence="1 2">DD2</strain>
    </source>
</reference>